<dbReference type="PANTHER" id="PTHR34583">
    <property type="entry name" value="ANTIPORTER SUBUNIT MNHC2-RELATED"/>
    <property type="match status" value="1"/>
</dbReference>
<proteinExistence type="inferred from homology"/>
<accession>A0A4R5LQW7</accession>
<comment type="subcellular location">
    <subcellularLocation>
        <location evidence="1">Cell membrane</location>
        <topology evidence="1">Multi-pass membrane protein</topology>
    </subcellularLocation>
</comment>
<protein>
    <submittedName>
        <fullName evidence="8">Na+/H+ antiporter subunit C</fullName>
    </submittedName>
</protein>
<dbReference type="Gene3D" id="1.10.287.3510">
    <property type="match status" value="1"/>
</dbReference>
<dbReference type="InterPro" id="IPR039428">
    <property type="entry name" value="NUOK/Mnh_C1-like"/>
</dbReference>
<dbReference type="OrthoDB" id="9799219at2"/>
<evidence type="ECO:0000256" key="2">
    <source>
        <dbReference type="ARBA" id="ARBA00010388"/>
    </source>
</evidence>
<dbReference type="PANTHER" id="PTHR34583:SF2">
    <property type="entry name" value="ANTIPORTER SUBUNIT MNHC2-RELATED"/>
    <property type="match status" value="1"/>
</dbReference>
<dbReference type="NCBIfam" id="NF005621">
    <property type="entry name" value="PRK07375.1-6"/>
    <property type="match status" value="1"/>
</dbReference>
<dbReference type="EMBL" id="SMSE01000003">
    <property type="protein sequence ID" value="TDG12816.1"/>
    <property type="molecule type" value="Genomic_DNA"/>
</dbReference>
<dbReference type="GO" id="GO:0005886">
    <property type="term" value="C:plasma membrane"/>
    <property type="evidence" value="ECO:0007669"/>
    <property type="project" value="UniProtKB-SubCell"/>
</dbReference>
<dbReference type="NCBIfam" id="NF005624">
    <property type="entry name" value="PRK07375.2-3"/>
    <property type="match status" value="1"/>
</dbReference>
<keyword evidence="6 7" id="KW-0472">Membrane</keyword>
<dbReference type="Pfam" id="PF00420">
    <property type="entry name" value="Oxidored_q2"/>
    <property type="match status" value="1"/>
</dbReference>
<comment type="similarity">
    <text evidence="2">Belongs to the CPA3 antiporters (TC 2.A.63) subunit C family.</text>
</comment>
<evidence type="ECO:0000313" key="9">
    <source>
        <dbReference type="Proteomes" id="UP000295554"/>
    </source>
</evidence>
<feature type="transmembrane region" description="Helical" evidence="7">
    <location>
        <begin position="80"/>
        <end position="101"/>
    </location>
</feature>
<keyword evidence="4 7" id="KW-0812">Transmembrane</keyword>
<dbReference type="RefSeq" id="WP_133213962.1">
    <property type="nucleotide sequence ID" value="NZ_SMSE01000003.1"/>
</dbReference>
<evidence type="ECO:0000256" key="4">
    <source>
        <dbReference type="ARBA" id="ARBA00022692"/>
    </source>
</evidence>
<feature type="transmembrane region" description="Helical" evidence="7">
    <location>
        <begin position="6"/>
        <end position="27"/>
    </location>
</feature>
<evidence type="ECO:0000313" key="8">
    <source>
        <dbReference type="EMBL" id="TDG12816.1"/>
    </source>
</evidence>
<reference evidence="8 9" key="1">
    <citation type="submission" date="2019-03" db="EMBL/GenBank/DDBJ databases">
        <title>Seongchinamella monodicae gen. nov., sp. nov., a novel member of the Gammaproteobacteria isolated from a tidal mudflat of beach.</title>
        <authorList>
            <person name="Yang H.G."/>
            <person name="Kang J.W."/>
            <person name="Lee S.D."/>
        </authorList>
    </citation>
    <scope>NUCLEOTIDE SEQUENCE [LARGE SCALE GENOMIC DNA]</scope>
    <source>
        <strain evidence="8 9">GH4-78</strain>
    </source>
</reference>
<feature type="transmembrane region" description="Helical" evidence="7">
    <location>
        <begin position="36"/>
        <end position="53"/>
    </location>
</feature>
<keyword evidence="3" id="KW-1003">Cell membrane</keyword>
<evidence type="ECO:0000256" key="1">
    <source>
        <dbReference type="ARBA" id="ARBA00004651"/>
    </source>
</evidence>
<gene>
    <name evidence="8" type="ORF">E2F43_14745</name>
</gene>
<comment type="caution">
    <text evidence="8">The sequence shown here is derived from an EMBL/GenBank/DDBJ whole genome shotgun (WGS) entry which is preliminary data.</text>
</comment>
<evidence type="ECO:0000256" key="3">
    <source>
        <dbReference type="ARBA" id="ARBA00022475"/>
    </source>
</evidence>
<organism evidence="8 9">
    <name type="scientific">Seongchinamella unica</name>
    <dbReference type="NCBI Taxonomy" id="2547392"/>
    <lineage>
        <taxon>Bacteria</taxon>
        <taxon>Pseudomonadati</taxon>
        <taxon>Pseudomonadota</taxon>
        <taxon>Gammaproteobacteria</taxon>
        <taxon>Cellvibrionales</taxon>
        <taxon>Halieaceae</taxon>
        <taxon>Seongchinamella</taxon>
    </lineage>
</organism>
<evidence type="ECO:0000256" key="5">
    <source>
        <dbReference type="ARBA" id="ARBA00022989"/>
    </source>
</evidence>
<keyword evidence="9" id="KW-1185">Reference proteome</keyword>
<dbReference type="Proteomes" id="UP000295554">
    <property type="component" value="Unassembled WGS sequence"/>
</dbReference>
<keyword evidence="5 7" id="KW-1133">Transmembrane helix</keyword>
<dbReference type="InterPro" id="IPR050601">
    <property type="entry name" value="CPA3_antiporter_subunitC"/>
</dbReference>
<sequence length="119" mass="13071">MNLLELLGYFNYWVFAVVLSVGLYTVIAKINLVKKLIGLSIFQSAVFLMYITMDKVEGGTAPIIQKGMENQIYSNPLPQVLILTAIVVGVSTLALGLAIVVRIFEAYGTIEEDEILDAD</sequence>
<dbReference type="AlphaFoldDB" id="A0A4R5LQW7"/>
<evidence type="ECO:0000256" key="7">
    <source>
        <dbReference type="SAM" id="Phobius"/>
    </source>
</evidence>
<name>A0A4R5LQW7_9GAMM</name>
<evidence type="ECO:0000256" key="6">
    <source>
        <dbReference type="ARBA" id="ARBA00023136"/>
    </source>
</evidence>